<name>A0A6L2M324_TANCI</name>
<organism evidence="3">
    <name type="scientific">Tanacetum cinerariifolium</name>
    <name type="common">Dalmatian daisy</name>
    <name type="synonym">Chrysanthemum cinerariifolium</name>
    <dbReference type="NCBI Taxonomy" id="118510"/>
    <lineage>
        <taxon>Eukaryota</taxon>
        <taxon>Viridiplantae</taxon>
        <taxon>Streptophyta</taxon>
        <taxon>Embryophyta</taxon>
        <taxon>Tracheophyta</taxon>
        <taxon>Spermatophyta</taxon>
        <taxon>Magnoliopsida</taxon>
        <taxon>eudicotyledons</taxon>
        <taxon>Gunneridae</taxon>
        <taxon>Pentapetalae</taxon>
        <taxon>asterids</taxon>
        <taxon>campanulids</taxon>
        <taxon>Asterales</taxon>
        <taxon>Asteraceae</taxon>
        <taxon>Asteroideae</taxon>
        <taxon>Anthemideae</taxon>
        <taxon>Anthemidinae</taxon>
        <taxon>Tanacetum</taxon>
    </lineage>
</organism>
<keyword evidence="1" id="KW-0175">Coiled coil</keyword>
<feature type="non-terminal residue" evidence="3">
    <location>
        <position position="890"/>
    </location>
</feature>
<evidence type="ECO:0000256" key="1">
    <source>
        <dbReference type="SAM" id="Coils"/>
    </source>
</evidence>
<protein>
    <submittedName>
        <fullName evidence="3">Uncharacterized protein</fullName>
    </submittedName>
</protein>
<feature type="coiled-coil region" evidence="1">
    <location>
        <begin position="530"/>
        <end position="557"/>
    </location>
</feature>
<sequence>MHDAILKKKITNKEDMGGNFVIPCNIGGLKHMDDLVDQGYDVNVMPFSIYNRPTNERAAEIDIRLSLAIHLYIYPLGIAEDVLVEVLCVSSWGNELSIYTIWDSLQDITIRHRCIRTELITPNLICPLTYQLLRSTIGDSRPNMSFDRVHLSQLGPLGLNKVITFEVLCRSLQIEPTVTWFRVFQTLCKQERILLIDRRAILDSMVWRHSDAAINDPWPVAGSFSMVDVRQLSAHVIKLRDMPKGVLVLSGLSHVWKIRVCDLVLRVMGIYDFLCLPEWTGFEVQGDPYLDVRSTLQRLPFYCTPSAAADAKRKASTSGATLSHVAKCTRSALAQSFGSTTRPSLFVGDSDDESDVDDDACVEISLVTPFRLAVVVPSSGNQGGSSVAPAVEVLTPEGKGIMVDDVVASSIGASRPRPSSRHAPSFRDVSGDAIHADFFPFLLVLIMPPNPKVFPTPREMVRVENLSDDQLTAKMSVMHCMMMSYGGELLARYRGLNQSHHEYVLSADSRMKGYKEKVASLTGLESKARRKERKKKIKSLTKSLDNLHTEVARLSASLNQATVLELPVLDLSMSLHQTKDEFAAVLNNMANFMSGAQDRLAEVSPLVAQTDYVFFNKISEHATEPLSESTVTPTFESLELSTNTDLTSSIVASEHNEEVVNAEGIRVSLKDVVGLVEVGSGRASSGPNDVVVALSASEKVMVWFPLLLLLVHILSMMLLFVRVSCSEGGDHATASPVNNASQSITWLDALNFKRMAYEYIFSSGLARMILTPKPSSMVSLPRYNLQALGTGSLPSNTVPNPQKDLKVITTRRGVTLAGPSVSPTLPSKEVDRELKMITDQMLEVTKDTVQPSTENIQPPVAQTQVLIEPCIAQNPEPTIPYLSRANKQKL</sequence>
<keyword evidence="2" id="KW-0812">Transmembrane</keyword>
<dbReference type="EMBL" id="BKCJ010005592">
    <property type="protein sequence ID" value="GEU67577.1"/>
    <property type="molecule type" value="Genomic_DNA"/>
</dbReference>
<dbReference type="PANTHER" id="PTHR33067">
    <property type="entry name" value="RNA-DIRECTED DNA POLYMERASE-RELATED"/>
    <property type="match status" value="1"/>
</dbReference>
<reference evidence="3" key="1">
    <citation type="journal article" date="2019" name="Sci. Rep.">
        <title>Draft genome of Tanacetum cinerariifolium, the natural source of mosquito coil.</title>
        <authorList>
            <person name="Yamashiro T."/>
            <person name="Shiraishi A."/>
            <person name="Satake H."/>
            <person name="Nakayama K."/>
        </authorList>
    </citation>
    <scope>NUCLEOTIDE SEQUENCE</scope>
</reference>
<keyword evidence="2" id="KW-0472">Membrane</keyword>
<proteinExistence type="predicted"/>
<dbReference type="PANTHER" id="PTHR33067:SF9">
    <property type="entry name" value="RNA-DIRECTED DNA POLYMERASE"/>
    <property type="match status" value="1"/>
</dbReference>
<comment type="caution">
    <text evidence="3">The sequence shown here is derived from an EMBL/GenBank/DDBJ whole genome shotgun (WGS) entry which is preliminary data.</text>
</comment>
<evidence type="ECO:0000313" key="3">
    <source>
        <dbReference type="EMBL" id="GEU67577.1"/>
    </source>
</evidence>
<gene>
    <name evidence="3" type="ORF">Tci_039555</name>
</gene>
<accession>A0A6L2M324</accession>
<feature type="transmembrane region" description="Helical" evidence="2">
    <location>
        <begin position="700"/>
        <end position="721"/>
    </location>
</feature>
<evidence type="ECO:0000256" key="2">
    <source>
        <dbReference type="SAM" id="Phobius"/>
    </source>
</evidence>
<keyword evidence="2" id="KW-1133">Transmembrane helix</keyword>
<dbReference type="AlphaFoldDB" id="A0A6L2M324"/>